<dbReference type="Pfam" id="PF08863">
    <property type="entry name" value="YolD"/>
    <property type="match status" value="1"/>
</dbReference>
<evidence type="ECO:0000313" key="1">
    <source>
        <dbReference type="EMBL" id="MBU9711043.1"/>
    </source>
</evidence>
<keyword evidence="2" id="KW-1185">Reference proteome</keyword>
<dbReference type="EMBL" id="JAHQCS010000057">
    <property type="protein sequence ID" value="MBU9711043.1"/>
    <property type="molecule type" value="Genomic_DNA"/>
</dbReference>
<dbReference type="PANTHER" id="PTHR40051">
    <property type="entry name" value="IG HYPOTHETICAL 15966"/>
    <property type="match status" value="1"/>
</dbReference>
<gene>
    <name evidence="1" type="ORF">KS419_04740</name>
</gene>
<protein>
    <submittedName>
        <fullName evidence="1">YolD-like family protein</fullName>
    </submittedName>
</protein>
<evidence type="ECO:0000313" key="2">
    <source>
        <dbReference type="Proteomes" id="UP000784880"/>
    </source>
</evidence>
<dbReference type="PANTHER" id="PTHR40051:SF1">
    <property type="entry name" value="YOLD-LIKE FAMILY PROTEIN"/>
    <property type="match status" value="1"/>
</dbReference>
<dbReference type="InterPro" id="IPR014962">
    <property type="entry name" value="YolD"/>
</dbReference>
<comment type="caution">
    <text evidence="1">The sequence shown here is derived from an EMBL/GenBank/DDBJ whole genome shotgun (WGS) entry which is preliminary data.</text>
</comment>
<sequence length="107" mass="13000">MNRDRGTIKWTAMMLPEHVAMLRDLEYRQRKQPKPEVDLQQLEEYEFIIAESLEYQNDLTFKYWKNGFYEKFTGRVQFVDPVTKRLHVINDQDEIEYIPIENITSII</sequence>
<name>A0ABS6JBI7_9BACI</name>
<dbReference type="RefSeq" id="WP_217064934.1">
    <property type="nucleotide sequence ID" value="NZ_JAHQCS010000057.1"/>
</dbReference>
<reference evidence="1 2" key="1">
    <citation type="submission" date="2021-06" db="EMBL/GenBank/DDBJ databases">
        <title>Bacillus sp. RD4P76, an endophyte from a halophyte.</title>
        <authorList>
            <person name="Sun J.-Q."/>
        </authorList>
    </citation>
    <scope>NUCLEOTIDE SEQUENCE [LARGE SCALE GENOMIC DNA]</scope>
    <source>
        <strain evidence="1 2">CGMCC 1.15917</strain>
    </source>
</reference>
<proteinExistence type="predicted"/>
<organism evidence="1 2">
    <name type="scientific">Evansella tamaricis</name>
    <dbReference type="NCBI Taxonomy" id="2069301"/>
    <lineage>
        <taxon>Bacteria</taxon>
        <taxon>Bacillati</taxon>
        <taxon>Bacillota</taxon>
        <taxon>Bacilli</taxon>
        <taxon>Bacillales</taxon>
        <taxon>Bacillaceae</taxon>
        <taxon>Evansella</taxon>
    </lineage>
</organism>
<accession>A0ABS6JBI7</accession>
<dbReference type="Proteomes" id="UP000784880">
    <property type="component" value="Unassembled WGS sequence"/>
</dbReference>